<evidence type="ECO:0000259" key="2">
    <source>
        <dbReference type="Pfam" id="PF04316"/>
    </source>
</evidence>
<dbReference type="EMBL" id="JACBZF010000002">
    <property type="protein sequence ID" value="NYH95014.1"/>
    <property type="molecule type" value="Genomic_DNA"/>
</dbReference>
<evidence type="ECO:0000313" key="3">
    <source>
        <dbReference type="EMBL" id="NYH95014.1"/>
    </source>
</evidence>
<accession>A0A7Z0BTB3</accession>
<keyword evidence="3" id="KW-0969">Cilium</keyword>
<feature type="region of interest" description="Disordered" evidence="1">
    <location>
        <begin position="23"/>
        <end position="56"/>
    </location>
</feature>
<proteinExistence type="predicted"/>
<dbReference type="Pfam" id="PF04316">
    <property type="entry name" value="FlgM"/>
    <property type="match status" value="1"/>
</dbReference>
<name>A0A7Z0BTB3_9SPHN</name>
<evidence type="ECO:0000313" key="4">
    <source>
        <dbReference type="Proteomes" id="UP000522081"/>
    </source>
</evidence>
<dbReference type="RefSeq" id="WP_179406916.1">
    <property type="nucleotide sequence ID" value="NZ_BMGF01000009.1"/>
</dbReference>
<feature type="domain" description="Anti-sigma-28 factor FlgM C-terminal" evidence="2">
    <location>
        <begin position="51"/>
        <end position="85"/>
    </location>
</feature>
<sequence>MPPIEIGSLRPLKAIESRLARQAGGEANASRAVAGGGNEPGTVARSDMLSAGNPPVDSDRVAAIRKAIETGTYPVIPAKVADAIIAAGYLLRSGK</sequence>
<gene>
    <name evidence="3" type="ORF">FHS75_001333</name>
</gene>
<keyword evidence="4" id="KW-1185">Reference proteome</keyword>
<comment type="caution">
    <text evidence="3">The sequence shown here is derived from an EMBL/GenBank/DDBJ whole genome shotgun (WGS) entry which is preliminary data.</text>
</comment>
<dbReference type="InterPro" id="IPR031316">
    <property type="entry name" value="FlgM_C"/>
</dbReference>
<dbReference type="SUPFAM" id="SSF101498">
    <property type="entry name" value="Anti-sigma factor FlgM"/>
    <property type="match status" value="1"/>
</dbReference>
<keyword evidence="3" id="KW-0966">Cell projection</keyword>
<dbReference type="AlphaFoldDB" id="A0A7Z0BTB3"/>
<evidence type="ECO:0000256" key="1">
    <source>
        <dbReference type="SAM" id="MobiDB-lite"/>
    </source>
</evidence>
<organism evidence="3 4">
    <name type="scientific">Novosphingobium marinum</name>
    <dbReference type="NCBI Taxonomy" id="1514948"/>
    <lineage>
        <taxon>Bacteria</taxon>
        <taxon>Pseudomonadati</taxon>
        <taxon>Pseudomonadota</taxon>
        <taxon>Alphaproteobacteria</taxon>
        <taxon>Sphingomonadales</taxon>
        <taxon>Sphingomonadaceae</taxon>
        <taxon>Novosphingobium</taxon>
    </lineage>
</organism>
<protein>
    <submittedName>
        <fullName evidence="3">Negative regulator of flagellin synthesis FlgM</fullName>
    </submittedName>
</protein>
<dbReference type="InterPro" id="IPR035890">
    <property type="entry name" value="Anti-sigma-28_factor_FlgM_sf"/>
</dbReference>
<reference evidence="3 4" key="1">
    <citation type="submission" date="2020-07" db="EMBL/GenBank/DDBJ databases">
        <title>Genomic Encyclopedia of Type Strains, Phase IV (KMG-IV): sequencing the most valuable type-strain genomes for metagenomic binning, comparative biology and taxonomic classification.</title>
        <authorList>
            <person name="Goeker M."/>
        </authorList>
    </citation>
    <scope>NUCLEOTIDE SEQUENCE [LARGE SCALE GENOMIC DNA]</scope>
    <source>
        <strain evidence="3 4">DSM 29043</strain>
    </source>
</reference>
<keyword evidence="3" id="KW-0282">Flagellum</keyword>
<dbReference type="Proteomes" id="UP000522081">
    <property type="component" value="Unassembled WGS sequence"/>
</dbReference>